<organism evidence="1 2">
    <name type="scientific">Nostoc punctiforme NIES-2108</name>
    <dbReference type="NCBI Taxonomy" id="1356359"/>
    <lineage>
        <taxon>Bacteria</taxon>
        <taxon>Bacillati</taxon>
        <taxon>Cyanobacteriota</taxon>
        <taxon>Cyanophyceae</taxon>
        <taxon>Nostocales</taxon>
        <taxon>Nostocaceae</taxon>
        <taxon>Nostoc</taxon>
    </lineage>
</organism>
<protein>
    <submittedName>
        <fullName evidence="1">Uncharacterized protein</fullName>
    </submittedName>
</protein>
<dbReference type="Pfam" id="PF21826">
    <property type="entry name" value="DUF6887"/>
    <property type="match status" value="1"/>
</dbReference>
<dbReference type="AlphaFoldDB" id="A0A367RC03"/>
<accession>A0A367RC03</accession>
<name>A0A367RC03_NOSPU</name>
<dbReference type="EMBL" id="LXQE01000157">
    <property type="protein sequence ID" value="RCJ34056.1"/>
    <property type="molecule type" value="Genomic_DNA"/>
</dbReference>
<dbReference type="InterPro" id="IPR054053">
    <property type="entry name" value="DUF6887"/>
</dbReference>
<gene>
    <name evidence="1" type="ORF">A6769_23405</name>
</gene>
<proteinExistence type="predicted"/>
<comment type="caution">
    <text evidence="1">The sequence shown here is derived from an EMBL/GenBank/DDBJ whole genome shotgun (WGS) entry which is preliminary data.</text>
</comment>
<sequence>MVNGGLTMTKPNFSKMSRQELRAYILAHREDDEAIEALISRGNPNSPTYPFPETNEDLRAMEEILKKKLGSSGEAV</sequence>
<evidence type="ECO:0000313" key="2">
    <source>
        <dbReference type="Proteomes" id="UP000252085"/>
    </source>
</evidence>
<evidence type="ECO:0000313" key="1">
    <source>
        <dbReference type="EMBL" id="RCJ34056.1"/>
    </source>
</evidence>
<reference evidence="1 2" key="1">
    <citation type="submission" date="2016-04" db="EMBL/GenBank/DDBJ databases">
        <authorList>
            <person name="Evans L.H."/>
            <person name="Alamgir A."/>
            <person name="Owens N."/>
            <person name="Weber N.D."/>
            <person name="Virtaneva K."/>
            <person name="Barbian K."/>
            <person name="Babar A."/>
            <person name="Rosenke K."/>
        </authorList>
    </citation>
    <scope>NUCLEOTIDE SEQUENCE [LARGE SCALE GENOMIC DNA]</scope>
    <source>
        <strain evidence="1">NIES-2108</strain>
    </source>
</reference>
<dbReference type="Proteomes" id="UP000252085">
    <property type="component" value="Unassembled WGS sequence"/>
</dbReference>